<gene>
    <name evidence="4" type="primary">LOC114247150</name>
</gene>
<dbReference type="AlphaFoldDB" id="A0A6J2K4A1"/>
<reference evidence="4" key="1">
    <citation type="submission" date="2025-08" db="UniProtKB">
        <authorList>
            <consortium name="RefSeq"/>
        </authorList>
    </citation>
    <scope>IDENTIFICATION</scope>
    <source>
        <tissue evidence="4">Silk gland</tissue>
    </source>
</reference>
<proteinExistence type="predicted"/>
<feature type="chain" id="PRO_5026875112" evidence="2">
    <location>
        <begin position="23"/>
        <end position="165"/>
    </location>
</feature>
<dbReference type="Proteomes" id="UP000504629">
    <property type="component" value="Unplaced"/>
</dbReference>
<evidence type="ECO:0000313" key="3">
    <source>
        <dbReference type="Proteomes" id="UP000504629"/>
    </source>
</evidence>
<keyword evidence="3" id="KW-1185">Reference proteome</keyword>
<dbReference type="KEGG" id="bman:114247150"/>
<protein>
    <submittedName>
        <fullName evidence="4">Uncharacterized protein LOC114247150</fullName>
    </submittedName>
</protein>
<organism evidence="3 4">
    <name type="scientific">Bombyx mandarina</name>
    <name type="common">Wild silk moth</name>
    <name type="synonym">Wild silkworm</name>
    <dbReference type="NCBI Taxonomy" id="7092"/>
    <lineage>
        <taxon>Eukaryota</taxon>
        <taxon>Metazoa</taxon>
        <taxon>Ecdysozoa</taxon>
        <taxon>Arthropoda</taxon>
        <taxon>Hexapoda</taxon>
        <taxon>Insecta</taxon>
        <taxon>Pterygota</taxon>
        <taxon>Neoptera</taxon>
        <taxon>Endopterygota</taxon>
        <taxon>Lepidoptera</taxon>
        <taxon>Glossata</taxon>
        <taxon>Ditrysia</taxon>
        <taxon>Bombycoidea</taxon>
        <taxon>Bombycidae</taxon>
        <taxon>Bombycinae</taxon>
        <taxon>Bombyx</taxon>
    </lineage>
</organism>
<evidence type="ECO:0000313" key="4">
    <source>
        <dbReference type="RefSeq" id="XP_028035817.1"/>
    </source>
</evidence>
<feature type="compositionally biased region" description="Basic and acidic residues" evidence="1">
    <location>
        <begin position="53"/>
        <end position="72"/>
    </location>
</feature>
<sequence>MNGTLLCTLFILILSARCPISSRLLNIIFVNTRFDTNFMTGVRFTGRNTTLYSKDEDRPRNGENSEENKENVNNKGTSNESDDIGKPNTTESVEEVENKTDNGTQPRSRIETYDEFIRFRDSSRPPDSHYPPGPGIGVKRSGSSKIEGNSLSAVSILICVLRVSL</sequence>
<accession>A0A6J2K4A1</accession>
<feature type="region of interest" description="Disordered" evidence="1">
    <location>
        <begin position="52"/>
        <end position="146"/>
    </location>
</feature>
<evidence type="ECO:0000256" key="1">
    <source>
        <dbReference type="SAM" id="MobiDB-lite"/>
    </source>
</evidence>
<feature type="signal peptide" evidence="2">
    <location>
        <begin position="1"/>
        <end position="22"/>
    </location>
</feature>
<dbReference type="RefSeq" id="XP_028035817.1">
    <property type="nucleotide sequence ID" value="XM_028180016.1"/>
</dbReference>
<feature type="compositionally biased region" description="Basic and acidic residues" evidence="1">
    <location>
        <begin position="108"/>
        <end position="127"/>
    </location>
</feature>
<keyword evidence="2" id="KW-0732">Signal</keyword>
<dbReference type="OrthoDB" id="7469748at2759"/>
<dbReference type="GeneID" id="114247150"/>
<evidence type="ECO:0000256" key="2">
    <source>
        <dbReference type="SAM" id="SignalP"/>
    </source>
</evidence>
<name>A0A6J2K4A1_BOMMA</name>